<comment type="caution">
    <text evidence="2">The sequence shown here is derived from an EMBL/GenBank/DDBJ whole genome shotgun (WGS) entry which is preliminary data.</text>
</comment>
<evidence type="ECO:0000313" key="2">
    <source>
        <dbReference type="EMBL" id="KKN48610.1"/>
    </source>
</evidence>
<organism evidence="2">
    <name type="scientific">marine sediment metagenome</name>
    <dbReference type="NCBI Taxonomy" id="412755"/>
    <lineage>
        <taxon>unclassified sequences</taxon>
        <taxon>metagenomes</taxon>
        <taxon>ecological metagenomes</taxon>
    </lineage>
</organism>
<keyword evidence="1" id="KW-0812">Transmembrane</keyword>
<dbReference type="AlphaFoldDB" id="A0A0F9QW74"/>
<evidence type="ECO:0000256" key="1">
    <source>
        <dbReference type="SAM" id="Phobius"/>
    </source>
</evidence>
<feature type="transmembrane region" description="Helical" evidence="1">
    <location>
        <begin position="110"/>
        <end position="132"/>
    </location>
</feature>
<protein>
    <submittedName>
        <fullName evidence="2">Uncharacterized protein</fullName>
    </submittedName>
</protein>
<keyword evidence="1" id="KW-1133">Transmembrane helix</keyword>
<sequence>MADFRDLLIIMMSINIMLVLGGALDPTSTREEGNLINDFYSFSEEGEAGDIDSDFKSEVEGITSKGAVTEGGFEGFTDLPSAASGIFSFLIKSISAPFQLLFNPNLELPFPFRMMIGLPLTIFWIFSLISYWRQGK</sequence>
<proteinExistence type="predicted"/>
<name>A0A0F9QW74_9ZZZZ</name>
<feature type="transmembrane region" description="Helical" evidence="1">
    <location>
        <begin position="7"/>
        <end position="24"/>
    </location>
</feature>
<gene>
    <name evidence="2" type="ORF">LCGC14_0651090</name>
</gene>
<dbReference type="EMBL" id="LAZR01001213">
    <property type="protein sequence ID" value="KKN48610.1"/>
    <property type="molecule type" value="Genomic_DNA"/>
</dbReference>
<reference evidence="2" key="1">
    <citation type="journal article" date="2015" name="Nature">
        <title>Complex archaea that bridge the gap between prokaryotes and eukaryotes.</title>
        <authorList>
            <person name="Spang A."/>
            <person name="Saw J.H."/>
            <person name="Jorgensen S.L."/>
            <person name="Zaremba-Niedzwiedzka K."/>
            <person name="Martijn J."/>
            <person name="Lind A.E."/>
            <person name="van Eijk R."/>
            <person name="Schleper C."/>
            <person name="Guy L."/>
            <person name="Ettema T.J."/>
        </authorList>
    </citation>
    <scope>NUCLEOTIDE SEQUENCE</scope>
</reference>
<keyword evidence="1" id="KW-0472">Membrane</keyword>
<accession>A0A0F9QW74</accession>